<evidence type="ECO:0000313" key="2">
    <source>
        <dbReference type="Proteomes" id="UP000683000"/>
    </source>
</evidence>
<protein>
    <submittedName>
        <fullName evidence="1">Uncharacterized protein</fullName>
    </submittedName>
</protein>
<comment type="caution">
    <text evidence="1">The sequence shown here is derived from an EMBL/GenBank/DDBJ whole genome shotgun (WGS) entry which is preliminary data.</text>
</comment>
<proteinExistence type="predicted"/>
<sequence>MTIEWQLLATLSLMATTLIWLAQLILGNYKWTGTGSPTHRVLFNSLHEDCEPKTGTTTSYLTENTPEITS</sequence>
<evidence type="ECO:0000313" key="1">
    <source>
        <dbReference type="EMBL" id="KAG6369807.1"/>
    </source>
</evidence>
<organism evidence="1 2">
    <name type="scientific">Boletus reticuloceps</name>
    <dbReference type="NCBI Taxonomy" id="495285"/>
    <lineage>
        <taxon>Eukaryota</taxon>
        <taxon>Fungi</taxon>
        <taxon>Dikarya</taxon>
        <taxon>Basidiomycota</taxon>
        <taxon>Agaricomycotina</taxon>
        <taxon>Agaricomycetes</taxon>
        <taxon>Agaricomycetidae</taxon>
        <taxon>Boletales</taxon>
        <taxon>Boletineae</taxon>
        <taxon>Boletaceae</taxon>
        <taxon>Boletoideae</taxon>
        <taxon>Boletus</taxon>
    </lineage>
</organism>
<accession>A0A8I2YDH0</accession>
<name>A0A8I2YDH0_9AGAM</name>
<dbReference type="Proteomes" id="UP000683000">
    <property type="component" value="Unassembled WGS sequence"/>
</dbReference>
<keyword evidence="2" id="KW-1185">Reference proteome</keyword>
<reference evidence="1" key="1">
    <citation type="submission" date="2021-03" db="EMBL/GenBank/DDBJ databases">
        <title>Evolutionary innovations through gain and loss of genes in the ectomycorrhizal Boletales.</title>
        <authorList>
            <person name="Wu G."/>
            <person name="Miyauchi S."/>
            <person name="Morin E."/>
            <person name="Yang Z.-L."/>
            <person name="Xu J."/>
            <person name="Martin F.M."/>
        </authorList>
    </citation>
    <scope>NUCLEOTIDE SEQUENCE</scope>
    <source>
        <strain evidence="1">BR01</strain>
    </source>
</reference>
<gene>
    <name evidence="1" type="ORF">JVT61DRAFT_13516</name>
</gene>
<dbReference type="EMBL" id="JAGFBS010000064">
    <property type="protein sequence ID" value="KAG6369807.1"/>
    <property type="molecule type" value="Genomic_DNA"/>
</dbReference>
<dbReference type="AlphaFoldDB" id="A0A8I2YDH0"/>